<evidence type="ECO:0000256" key="1">
    <source>
        <dbReference type="ARBA" id="ARBA00006112"/>
    </source>
</evidence>
<protein>
    <submittedName>
        <fullName evidence="4">MogA/MoaB family molybdenum cofactor biosynthesis protein</fullName>
    </submittedName>
</protein>
<evidence type="ECO:0000313" key="4">
    <source>
        <dbReference type="EMBL" id="QVV88963.1"/>
    </source>
</evidence>
<dbReference type="InterPro" id="IPR008284">
    <property type="entry name" value="MoCF_biosynth_CS"/>
</dbReference>
<dbReference type="SMART" id="SM00852">
    <property type="entry name" value="MoCF_biosynth"/>
    <property type="match status" value="1"/>
</dbReference>
<evidence type="ECO:0000259" key="3">
    <source>
        <dbReference type="SMART" id="SM00852"/>
    </source>
</evidence>
<dbReference type="Pfam" id="PF00994">
    <property type="entry name" value="MoCF_biosynth"/>
    <property type="match status" value="1"/>
</dbReference>
<dbReference type="PANTHER" id="PTHR43232">
    <property type="entry name" value="MOLYBDENUM COFACTOR BIOSYNTHESIS PROTEIN B"/>
    <property type="match status" value="1"/>
</dbReference>
<dbReference type="GO" id="GO:0005829">
    <property type="term" value="C:cytosol"/>
    <property type="evidence" value="ECO:0007669"/>
    <property type="project" value="TreeGrafter"/>
</dbReference>
<dbReference type="SUPFAM" id="SSF53218">
    <property type="entry name" value="Molybdenum cofactor biosynthesis proteins"/>
    <property type="match status" value="1"/>
</dbReference>
<dbReference type="InterPro" id="IPR012245">
    <property type="entry name" value="MoaB"/>
</dbReference>
<name>A0A8E7EH63_9EURY</name>
<dbReference type="Proteomes" id="UP000680656">
    <property type="component" value="Chromosome"/>
</dbReference>
<accession>A0A8E7EH63</accession>
<dbReference type="PIRSF" id="PIRSF006443">
    <property type="entry name" value="MoaB"/>
    <property type="match status" value="1"/>
</dbReference>
<dbReference type="Gene3D" id="3.40.980.10">
    <property type="entry name" value="MoaB/Mog-like domain"/>
    <property type="match status" value="1"/>
</dbReference>
<dbReference type="PANTHER" id="PTHR43232:SF2">
    <property type="entry name" value="MOLYBDENUM COFACTOR BIOSYNTHESIS PROTEIN B"/>
    <property type="match status" value="1"/>
</dbReference>
<evidence type="ECO:0000313" key="5">
    <source>
        <dbReference type="Proteomes" id="UP000680656"/>
    </source>
</evidence>
<dbReference type="InterPro" id="IPR001453">
    <property type="entry name" value="MoaB/Mog_dom"/>
</dbReference>
<dbReference type="RefSeq" id="WP_214419766.1">
    <property type="nucleotide sequence ID" value="NZ_CP075546.1"/>
</dbReference>
<evidence type="ECO:0000256" key="2">
    <source>
        <dbReference type="ARBA" id="ARBA00023150"/>
    </source>
</evidence>
<feature type="domain" description="MoaB/Mog" evidence="3">
    <location>
        <begin position="14"/>
        <end position="156"/>
    </location>
</feature>
<dbReference type="GeneID" id="65567072"/>
<gene>
    <name evidence="4" type="ORF">KHC33_16975</name>
</gene>
<dbReference type="CDD" id="cd00886">
    <property type="entry name" value="MogA_MoaB"/>
    <property type="match status" value="1"/>
</dbReference>
<dbReference type="PROSITE" id="PS01078">
    <property type="entry name" value="MOCF_BIOSYNTHESIS_1"/>
    <property type="match status" value="1"/>
</dbReference>
<keyword evidence="2" id="KW-0501">Molybdenum cofactor biosynthesis</keyword>
<dbReference type="GO" id="GO:0006777">
    <property type="term" value="P:Mo-molybdopterin cofactor biosynthetic process"/>
    <property type="evidence" value="ECO:0007669"/>
    <property type="project" value="UniProtKB-KW"/>
</dbReference>
<dbReference type="InterPro" id="IPR036425">
    <property type="entry name" value="MoaB/Mog-like_dom_sf"/>
</dbReference>
<organism evidence="4 5">
    <name type="scientific">Methanospirillum purgamenti</name>
    <dbReference type="NCBI Taxonomy" id="2834276"/>
    <lineage>
        <taxon>Archaea</taxon>
        <taxon>Methanobacteriati</taxon>
        <taxon>Methanobacteriota</taxon>
        <taxon>Stenosarchaea group</taxon>
        <taxon>Methanomicrobia</taxon>
        <taxon>Methanomicrobiales</taxon>
        <taxon>Methanospirillaceae</taxon>
        <taxon>Methanospirillum</taxon>
    </lineage>
</organism>
<dbReference type="AlphaFoldDB" id="A0A8E7EH63"/>
<sequence length="162" mass="17479">MDSSHIQKISVQVAILVISTTRSEKEDTAGKSIQSLFQESSIPVVRLDVIPDDIKLIQAGLKKALTEANCIILTGGTGITHDDCTIEAVDPLLQKKLDGFGELFRLKSFSEVGTRTVLSRAVGGIIDGKAVFCIPGSKNAAELATREIIIPEIFHILTHANR</sequence>
<dbReference type="EMBL" id="CP075546">
    <property type="protein sequence ID" value="QVV88963.1"/>
    <property type="molecule type" value="Genomic_DNA"/>
</dbReference>
<dbReference type="NCBIfam" id="TIGR00177">
    <property type="entry name" value="molyb_syn"/>
    <property type="match status" value="1"/>
</dbReference>
<proteinExistence type="inferred from homology"/>
<comment type="similarity">
    <text evidence="1">Belongs to the MoaB/Mog family.</text>
</comment>
<dbReference type="KEGG" id="mrtj:KHC33_16975"/>
<keyword evidence="5" id="KW-1185">Reference proteome</keyword>
<reference evidence="4 5" key="1">
    <citation type="submission" date="2021-05" db="EMBL/GenBank/DDBJ databases">
        <title>A novel Methanospirillum isolate from a pyrite-forming mixed culture.</title>
        <authorList>
            <person name="Bunk B."/>
            <person name="Sproer C."/>
            <person name="Spring S."/>
            <person name="Pester M."/>
        </authorList>
    </citation>
    <scope>NUCLEOTIDE SEQUENCE [LARGE SCALE GENOMIC DNA]</scope>
    <source>
        <strain evidence="4 5">J.3.6.1-F.2.7.3</strain>
    </source>
</reference>